<evidence type="ECO:0000313" key="3">
    <source>
        <dbReference type="Proteomes" id="UP001172155"/>
    </source>
</evidence>
<evidence type="ECO:0000313" key="2">
    <source>
        <dbReference type="EMBL" id="KAK0741376.1"/>
    </source>
</evidence>
<gene>
    <name evidence="2" type="ORF">B0T18DRAFT_229857</name>
</gene>
<comment type="caution">
    <text evidence="2">The sequence shown here is derived from an EMBL/GenBank/DDBJ whole genome shotgun (WGS) entry which is preliminary data.</text>
</comment>
<reference evidence="2" key="1">
    <citation type="submission" date="2023-06" db="EMBL/GenBank/DDBJ databases">
        <title>Genome-scale phylogeny and comparative genomics of the fungal order Sordariales.</title>
        <authorList>
            <consortium name="Lawrence Berkeley National Laboratory"/>
            <person name="Hensen N."/>
            <person name="Bonometti L."/>
            <person name="Westerberg I."/>
            <person name="Brannstrom I.O."/>
            <person name="Guillou S."/>
            <person name="Cros-Aarteil S."/>
            <person name="Calhoun S."/>
            <person name="Haridas S."/>
            <person name="Kuo A."/>
            <person name="Mondo S."/>
            <person name="Pangilinan J."/>
            <person name="Riley R."/>
            <person name="LaButti K."/>
            <person name="Andreopoulos B."/>
            <person name="Lipzen A."/>
            <person name="Chen C."/>
            <person name="Yanf M."/>
            <person name="Daum C."/>
            <person name="Ng V."/>
            <person name="Clum A."/>
            <person name="Steindorff A."/>
            <person name="Ohm R."/>
            <person name="Martin F."/>
            <person name="Silar P."/>
            <person name="Natvig D."/>
            <person name="Lalanne C."/>
            <person name="Gautier V."/>
            <person name="Ament-velasquez S.L."/>
            <person name="Kruys A."/>
            <person name="Hutchinson M.I."/>
            <person name="Powell A.J."/>
            <person name="Barry K."/>
            <person name="Miller A.N."/>
            <person name="Grigoriev I.V."/>
            <person name="Debuchy R."/>
            <person name="Gladieux P."/>
            <person name="Thoren M.H."/>
            <person name="Johannesson H."/>
        </authorList>
    </citation>
    <scope>NUCLEOTIDE SEQUENCE</scope>
    <source>
        <strain evidence="2">SMH3187-1</strain>
    </source>
</reference>
<sequence>MLKSLPILLKAVDSVWHRHRRWNECPMSETRSDDALAGQRQSSERTNRRGSMPSEPSKPEATPMVPHTWPPPTVLPVEAFGQMDKLGGSSPWWWAEGSGGLAVAAAATSTRPHACATMRTGGDGVDGNAQGEIGSARCRPWWRASRAHFPAGPQPAEGVLVLLRRDSCLVETPDRGGHDGCHASCLSGSISHVVDCHCFADRRRQSGVVPEMMVMGGVPPKQHWRSVGPGTVD</sequence>
<dbReference type="EMBL" id="JAUKUD010000006">
    <property type="protein sequence ID" value="KAK0741376.1"/>
    <property type="molecule type" value="Genomic_DNA"/>
</dbReference>
<protein>
    <submittedName>
        <fullName evidence="2">Uncharacterized protein</fullName>
    </submittedName>
</protein>
<dbReference type="Proteomes" id="UP001172155">
    <property type="component" value="Unassembled WGS sequence"/>
</dbReference>
<proteinExistence type="predicted"/>
<dbReference type="AlphaFoldDB" id="A0AA40K0I9"/>
<feature type="region of interest" description="Disordered" evidence="1">
    <location>
        <begin position="27"/>
        <end position="67"/>
    </location>
</feature>
<name>A0AA40K0I9_9PEZI</name>
<keyword evidence="3" id="KW-1185">Reference proteome</keyword>
<evidence type="ECO:0000256" key="1">
    <source>
        <dbReference type="SAM" id="MobiDB-lite"/>
    </source>
</evidence>
<organism evidence="2 3">
    <name type="scientific">Schizothecium vesticola</name>
    <dbReference type="NCBI Taxonomy" id="314040"/>
    <lineage>
        <taxon>Eukaryota</taxon>
        <taxon>Fungi</taxon>
        <taxon>Dikarya</taxon>
        <taxon>Ascomycota</taxon>
        <taxon>Pezizomycotina</taxon>
        <taxon>Sordariomycetes</taxon>
        <taxon>Sordariomycetidae</taxon>
        <taxon>Sordariales</taxon>
        <taxon>Schizotheciaceae</taxon>
        <taxon>Schizothecium</taxon>
    </lineage>
</organism>
<accession>A0AA40K0I9</accession>